<evidence type="ECO:0000256" key="1">
    <source>
        <dbReference type="ARBA" id="ARBA00004477"/>
    </source>
</evidence>
<evidence type="ECO:0000256" key="7">
    <source>
        <dbReference type="ARBA" id="ARBA00022989"/>
    </source>
</evidence>
<dbReference type="InterPro" id="IPR009600">
    <property type="entry name" value="PIG-U"/>
</dbReference>
<dbReference type="GeneTree" id="ENSGT00390000014941"/>
<evidence type="ECO:0000313" key="10">
    <source>
        <dbReference type="Ensembl" id="ENSOTSP00005132603.1"/>
    </source>
</evidence>
<evidence type="ECO:0000256" key="3">
    <source>
        <dbReference type="ARBA" id="ARBA00010026"/>
    </source>
</evidence>
<gene>
    <name evidence="10" type="primary">pigu</name>
</gene>
<keyword evidence="4" id="KW-0337">GPI-anchor biosynthesis</keyword>
<dbReference type="Ensembl" id="ENSOTST00005124123.1">
    <property type="protein sequence ID" value="ENSOTSP00005132603.1"/>
    <property type="gene ID" value="ENSOTSG00005071189.1"/>
</dbReference>
<evidence type="ECO:0000256" key="5">
    <source>
        <dbReference type="ARBA" id="ARBA00022692"/>
    </source>
</evidence>
<keyword evidence="8 9" id="KW-0472">Membrane</keyword>
<dbReference type="AlphaFoldDB" id="A0AAZ3QVD3"/>
<protein>
    <submittedName>
        <fullName evidence="10">Phosphatidylinositol glycan anchor biosynthesis, class U</fullName>
    </submittedName>
</protein>
<organism evidence="10 11">
    <name type="scientific">Oncorhynchus tshawytscha</name>
    <name type="common">Chinook salmon</name>
    <name type="synonym">Salmo tshawytscha</name>
    <dbReference type="NCBI Taxonomy" id="74940"/>
    <lineage>
        <taxon>Eukaryota</taxon>
        <taxon>Metazoa</taxon>
        <taxon>Chordata</taxon>
        <taxon>Craniata</taxon>
        <taxon>Vertebrata</taxon>
        <taxon>Euteleostomi</taxon>
        <taxon>Actinopterygii</taxon>
        <taxon>Neopterygii</taxon>
        <taxon>Teleostei</taxon>
        <taxon>Protacanthopterygii</taxon>
        <taxon>Salmoniformes</taxon>
        <taxon>Salmonidae</taxon>
        <taxon>Salmoninae</taxon>
        <taxon>Oncorhynchus</taxon>
    </lineage>
</organism>
<comment type="similarity">
    <text evidence="3">Belongs to the PIGU family.</text>
</comment>
<keyword evidence="11" id="KW-1185">Reference proteome</keyword>
<reference evidence="11" key="1">
    <citation type="journal article" date="2018" name="PLoS ONE">
        <title>Chinook salmon (Oncorhynchus tshawytscha) genome and transcriptome.</title>
        <authorList>
            <person name="Christensen K.A."/>
            <person name="Leong J.S."/>
            <person name="Sakhrani D."/>
            <person name="Biagi C.A."/>
            <person name="Minkley D.R."/>
            <person name="Withler R.E."/>
            <person name="Rondeau E.B."/>
            <person name="Koop B.F."/>
            <person name="Devlin R.H."/>
        </authorList>
    </citation>
    <scope>NUCLEOTIDE SEQUENCE [LARGE SCALE GENOMIC DNA]</scope>
</reference>
<feature type="transmembrane region" description="Helical" evidence="9">
    <location>
        <begin position="73"/>
        <end position="90"/>
    </location>
</feature>
<name>A0AAZ3QVD3_ONCTS</name>
<comment type="pathway">
    <text evidence="2">Glycolipid biosynthesis; glycosylphosphatidylinositol-anchor biosynthesis.</text>
</comment>
<dbReference type="GO" id="GO:0006506">
    <property type="term" value="P:GPI anchor biosynthetic process"/>
    <property type="evidence" value="ECO:0007669"/>
    <property type="project" value="UniProtKB-KW"/>
</dbReference>
<keyword evidence="7 9" id="KW-1133">Transmembrane helix</keyword>
<dbReference type="Proteomes" id="UP000694402">
    <property type="component" value="Unassembled WGS sequence"/>
</dbReference>
<evidence type="ECO:0000256" key="4">
    <source>
        <dbReference type="ARBA" id="ARBA00022502"/>
    </source>
</evidence>
<dbReference type="GO" id="GO:0016255">
    <property type="term" value="P:attachment of GPI anchor to protein"/>
    <property type="evidence" value="ECO:0007669"/>
    <property type="project" value="InterPro"/>
</dbReference>
<dbReference type="Pfam" id="PF06728">
    <property type="entry name" value="PIG-U"/>
    <property type="match status" value="1"/>
</dbReference>
<evidence type="ECO:0000256" key="2">
    <source>
        <dbReference type="ARBA" id="ARBA00004687"/>
    </source>
</evidence>
<reference evidence="10" key="2">
    <citation type="submission" date="2025-08" db="UniProtKB">
        <authorList>
            <consortium name="Ensembl"/>
        </authorList>
    </citation>
    <scope>IDENTIFICATION</scope>
</reference>
<keyword evidence="6" id="KW-0256">Endoplasmic reticulum</keyword>
<dbReference type="PANTHER" id="PTHR13121">
    <property type="entry name" value="GPI TRANSAMIDASE COMPONENT PIG-U"/>
    <property type="match status" value="1"/>
</dbReference>
<dbReference type="PANTHER" id="PTHR13121:SF0">
    <property type="entry name" value="PHOSPHATIDYLINOSITOL GLYCAN ANCHOR BIOSYNTHESIS CLASS U PROTEIN"/>
    <property type="match status" value="1"/>
</dbReference>
<comment type="subcellular location">
    <subcellularLocation>
        <location evidence="1">Endoplasmic reticulum membrane</location>
        <topology evidence="1">Multi-pass membrane protein</topology>
    </subcellularLocation>
</comment>
<evidence type="ECO:0000313" key="11">
    <source>
        <dbReference type="Proteomes" id="UP000694402"/>
    </source>
</evidence>
<dbReference type="GO" id="GO:0042765">
    <property type="term" value="C:GPI-anchor transamidase complex"/>
    <property type="evidence" value="ECO:0007669"/>
    <property type="project" value="InterPro"/>
</dbReference>
<proteinExistence type="inferred from homology"/>
<reference evidence="10" key="3">
    <citation type="submission" date="2025-09" db="UniProtKB">
        <authorList>
            <consortium name="Ensembl"/>
        </authorList>
    </citation>
    <scope>IDENTIFICATION</scope>
</reference>
<evidence type="ECO:0000256" key="9">
    <source>
        <dbReference type="SAM" id="Phobius"/>
    </source>
</evidence>
<sequence>MFRFLSILNEEPLVMSGEDGGSGCWVRIKQRVEKIVECLALLDMGVSPYAGNVFHETPLIIYFFHFVNAYTEIVFMMANALTAVALYIAVKEYNKIVILSSSVRLDGELVPVRALVGPLKDIQRLFPKPLLSWLCA</sequence>
<evidence type="ECO:0000256" key="6">
    <source>
        <dbReference type="ARBA" id="ARBA00022824"/>
    </source>
</evidence>
<keyword evidence="5 9" id="KW-0812">Transmembrane</keyword>
<accession>A0AAZ3QVD3</accession>
<evidence type="ECO:0000256" key="8">
    <source>
        <dbReference type="ARBA" id="ARBA00023136"/>
    </source>
</evidence>